<comment type="caution">
    <text evidence="1">The sequence shown here is derived from an EMBL/GenBank/DDBJ whole genome shotgun (WGS) entry which is preliminary data.</text>
</comment>
<proteinExistence type="predicted"/>
<evidence type="ECO:0000313" key="1">
    <source>
        <dbReference type="EMBL" id="TEB08960.1"/>
    </source>
</evidence>
<keyword evidence="2" id="KW-1185">Reference proteome</keyword>
<dbReference type="Proteomes" id="UP000297597">
    <property type="component" value="Unassembled WGS sequence"/>
</dbReference>
<dbReference type="InterPro" id="IPR019271">
    <property type="entry name" value="DUF2284_metal-binding"/>
</dbReference>
<protein>
    <recommendedName>
        <fullName evidence="3">Metal-binding protein</fullName>
    </recommendedName>
</protein>
<accession>A0A4Y7RJN6</accession>
<dbReference type="OrthoDB" id="5420534at2"/>
<dbReference type="PIRSF" id="PIRSF018748">
    <property type="entry name" value="UCP018748"/>
    <property type="match status" value="1"/>
</dbReference>
<sequence length="179" mass="20735">MSDRAAIESLFTKFGYKDFKWIDPAQIIVKQWVRMKCRFGCYNYGMQACCPPNNPSISECREFFNEYSEGVIFHFAKALNKAEDRHAWAREMNEGLFNLEREVFLSGYYKAFLFSVSNCRICAKCKSDKIQCVNPLMARPSLESMGVDVFGTVRQFGFPINVLSDYTQTMNRFALLLVE</sequence>
<organism evidence="1 2">
    <name type="scientific">Pelotomaculum propionicicum</name>
    <dbReference type="NCBI Taxonomy" id="258475"/>
    <lineage>
        <taxon>Bacteria</taxon>
        <taxon>Bacillati</taxon>
        <taxon>Bacillota</taxon>
        <taxon>Clostridia</taxon>
        <taxon>Eubacteriales</taxon>
        <taxon>Desulfotomaculaceae</taxon>
        <taxon>Pelotomaculum</taxon>
    </lineage>
</organism>
<evidence type="ECO:0008006" key="3">
    <source>
        <dbReference type="Google" id="ProtNLM"/>
    </source>
</evidence>
<reference evidence="1 2" key="1">
    <citation type="journal article" date="2018" name="Environ. Microbiol.">
        <title>Novel energy conservation strategies and behaviour of Pelotomaculum schinkii driving syntrophic propionate catabolism.</title>
        <authorList>
            <person name="Hidalgo-Ahumada C.A.P."/>
            <person name="Nobu M.K."/>
            <person name="Narihiro T."/>
            <person name="Tamaki H."/>
            <person name="Liu W.T."/>
            <person name="Kamagata Y."/>
            <person name="Stams A.J.M."/>
            <person name="Imachi H."/>
            <person name="Sousa D.Z."/>
        </authorList>
    </citation>
    <scope>NUCLEOTIDE SEQUENCE [LARGE SCALE GENOMIC DNA]</scope>
    <source>
        <strain evidence="1 2">MGP</strain>
    </source>
</reference>
<dbReference type="RefSeq" id="WP_134215715.1">
    <property type="nucleotide sequence ID" value="NZ_QFFZ01000067.1"/>
</dbReference>
<dbReference type="EMBL" id="QFFZ01000067">
    <property type="protein sequence ID" value="TEB08960.1"/>
    <property type="molecule type" value="Genomic_DNA"/>
</dbReference>
<gene>
    <name evidence="1" type="ORF">Pmgp_03505</name>
</gene>
<dbReference type="AlphaFoldDB" id="A0A4Y7RJN6"/>
<dbReference type="Pfam" id="PF10050">
    <property type="entry name" value="DUF2284"/>
    <property type="match status" value="1"/>
</dbReference>
<evidence type="ECO:0000313" key="2">
    <source>
        <dbReference type="Proteomes" id="UP000297597"/>
    </source>
</evidence>
<name>A0A4Y7RJN6_9FIRM</name>